<evidence type="ECO:0000313" key="10">
    <source>
        <dbReference type="Proteomes" id="UP000192578"/>
    </source>
</evidence>
<comment type="subcellular location">
    <subcellularLocation>
        <location evidence="1">Cytoplasm</location>
    </subcellularLocation>
</comment>
<dbReference type="AlphaFoldDB" id="A0A1W0X501"/>
<dbReference type="PROSITE" id="PS50012">
    <property type="entry name" value="RCC1_3"/>
    <property type="match status" value="7"/>
</dbReference>
<feature type="repeat" description="RCC1" evidence="7">
    <location>
        <begin position="7"/>
        <end position="65"/>
    </location>
</feature>
<evidence type="ECO:0000256" key="1">
    <source>
        <dbReference type="ARBA" id="ARBA00004496"/>
    </source>
</evidence>
<dbReference type="PRINTS" id="PR00633">
    <property type="entry name" value="RCCNDNSATION"/>
</dbReference>
<sequence>MEEPSQTALYAWGNSHDGQLGLGSSEVELFGEPQIVNFRTITSSDGVSVVQVATGRHHTLFVMSDGALWSCGNNDFGRLGRSNESGSFRRPGRIAALENHNVVAAAVGSDHSLALSDSGQIFTWGRNSAGQCGRESDEEGLAVPKLIKQLAHEIILQIVAGTDFCLALSDVGDVYSWGENSFGQLALGNVSRTTTPTLIKAFTGLPIKMIAAGGSHSVFLTKSGGVFSSGRNEFGQLGLGDTTDRMHAFPIKSLKQQRVVYVCCGQEHSVALTLEGGVFTFGASGTGQLGHGPGLANQLSPRKVFELMGSPVSQICAGRFHTICYVRTTGKLYGFGLAASGQLGIGLRANSQHPVVGATSLLQPASENGGRGQQLIELFAGGDQSFAVVSKTSRPLPPVDFATERPGRQVPALFTSKAEHFVKLLCDIQDDDFLLDTTTHHELEAVCGSLACWNGSFLGPGEDHFSTSLKTSGVDLTQAYDSLRSLSDACKTRTRESLTEQIRIKLIPSLQHTPIDIECLRVYLSLPLFGIFTTPLVIETIMEQVVPLATAMRSLQKEPEKVLKSWFAATDAKIFEHFVQLYKDSLTGILTMPKVGEYIQQKKFWQGTQSLLDALALLYDVNNRLRTAAAQLPYEMFYVPEITGKVNIAIDYRNWYSASENVRKETLFFCNYPFTFDPQAKTMLLQADSTMQMEKAVNSMNQMDVIHNIRRAVEVGQQNINPQQIVFLNLYVSRANLLEDSLNQIYRFRDDELKRPLKVWFVGEDAEDAGGVKKEFFLLLMRELIDPKYGMFKYYDETHSIYFNGKSFECDSMFRNVGIICGLAIYNSTIVDVRFPLAVYKKLLGIKTSLPDLDGLLPSVRRGLEQLLAYEEEDFEEVFSLNFTVSTDYLGEIIVQDLKPNGANISVTKDNRREYCDLYVDFLLNKSVEKQFAHFAQGFNRVCGGKVLELFHPSELMAMVCGNENYDWRELQECALYKGDFTADHPTIKSFWGVFHTLSLDDKKKFLMFLTGCDRIPILGMKAVRIVIQPMGDENSTTHLPVAHTCFNILDLPRYKDETTLRSKLLTAMEHAQGFGLA</sequence>
<evidence type="ECO:0000256" key="6">
    <source>
        <dbReference type="PROSITE-ProRule" id="PRU00104"/>
    </source>
</evidence>
<feature type="repeat" description="RCC1" evidence="7">
    <location>
        <begin position="66"/>
        <end position="118"/>
    </location>
</feature>
<dbReference type="InterPro" id="IPR000569">
    <property type="entry name" value="HECT_dom"/>
</dbReference>
<feature type="repeat" description="RCC1" evidence="7">
    <location>
        <begin position="224"/>
        <end position="275"/>
    </location>
</feature>
<dbReference type="CDD" id="cd00078">
    <property type="entry name" value="HECTc"/>
    <property type="match status" value="1"/>
</dbReference>
<evidence type="ECO:0000313" key="9">
    <source>
        <dbReference type="EMBL" id="OQV22441.1"/>
    </source>
</evidence>
<protein>
    <submittedName>
        <fullName evidence="9">E3 ubiquitin-protein ligase HERC4</fullName>
    </submittedName>
</protein>
<dbReference type="Gene3D" id="3.30.2160.10">
    <property type="entry name" value="Hect, E3 ligase catalytic domain"/>
    <property type="match status" value="1"/>
</dbReference>
<dbReference type="GO" id="GO:0005737">
    <property type="term" value="C:cytoplasm"/>
    <property type="evidence" value="ECO:0007669"/>
    <property type="project" value="UniProtKB-SubCell"/>
</dbReference>
<dbReference type="Gene3D" id="2.130.10.30">
    <property type="entry name" value="Regulator of chromosome condensation 1/beta-lactamase-inhibitor protein II"/>
    <property type="match status" value="2"/>
</dbReference>
<evidence type="ECO:0000256" key="7">
    <source>
        <dbReference type="PROSITE-ProRule" id="PRU00235"/>
    </source>
</evidence>
<dbReference type="SMART" id="SM00119">
    <property type="entry name" value="HECTc"/>
    <property type="match status" value="1"/>
</dbReference>
<evidence type="ECO:0000256" key="2">
    <source>
        <dbReference type="ARBA" id="ARBA00022490"/>
    </source>
</evidence>
<evidence type="ECO:0000256" key="5">
    <source>
        <dbReference type="ARBA" id="ARBA00022786"/>
    </source>
</evidence>
<feature type="repeat" description="RCC1" evidence="7">
    <location>
        <begin position="172"/>
        <end position="223"/>
    </location>
</feature>
<dbReference type="Proteomes" id="UP000192578">
    <property type="component" value="Unassembled WGS sequence"/>
</dbReference>
<dbReference type="Gene3D" id="3.90.1750.10">
    <property type="entry name" value="Hect, E3 ligase catalytic domains"/>
    <property type="match status" value="1"/>
</dbReference>
<feature type="repeat" description="RCC1" evidence="7">
    <location>
        <begin position="276"/>
        <end position="328"/>
    </location>
</feature>
<dbReference type="SUPFAM" id="SSF50985">
    <property type="entry name" value="RCC1/BLIP-II"/>
    <property type="match status" value="1"/>
</dbReference>
<dbReference type="PROSITE" id="PS50237">
    <property type="entry name" value="HECT"/>
    <property type="match status" value="1"/>
</dbReference>
<gene>
    <name evidence="9" type="ORF">BV898_03612</name>
</gene>
<dbReference type="Gene3D" id="3.30.2410.10">
    <property type="entry name" value="Hect, E3 ligase catalytic domain"/>
    <property type="match status" value="1"/>
</dbReference>
<evidence type="ECO:0000256" key="3">
    <source>
        <dbReference type="ARBA" id="ARBA00022679"/>
    </source>
</evidence>
<keyword evidence="3" id="KW-0808">Transferase</keyword>
<keyword evidence="5 6" id="KW-0833">Ubl conjugation pathway</keyword>
<keyword evidence="10" id="KW-1185">Reference proteome</keyword>
<dbReference type="InterPro" id="IPR058923">
    <property type="entry name" value="RCC1-like_dom"/>
</dbReference>
<dbReference type="PROSITE" id="PS00626">
    <property type="entry name" value="RCC1_2"/>
    <property type="match status" value="3"/>
</dbReference>
<dbReference type="OrthoDB" id="8068875at2759"/>
<keyword evidence="4" id="KW-0677">Repeat</keyword>
<accession>A0A1W0X501</accession>
<dbReference type="Pfam" id="PF00632">
    <property type="entry name" value="HECT"/>
    <property type="match status" value="1"/>
</dbReference>
<dbReference type="EMBL" id="MTYJ01000017">
    <property type="protein sequence ID" value="OQV22441.1"/>
    <property type="molecule type" value="Genomic_DNA"/>
</dbReference>
<feature type="repeat" description="RCC1" evidence="7">
    <location>
        <begin position="330"/>
        <end position="391"/>
    </location>
</feature>
<organism evidence="9 10">
    <name type="scientific">Hypsibius exemplaris</name>
    <name type="common">Freshwater tardigrade</name>
    <dbReference type="NCBI Taxonomy" id="2072580"/>
    <lineage>
        <taxon>Eukaryota</taxon>
        <taxon>Metazoa</taxon>
        <taxon>Ecdysozoa</taxon>
        <taxon>Tardigrada</taxon>
        <taxon>Eutardigrada</taxon>
        <taxon>Parachela</taxon>
        <taxon>Hypsibioidea</taxon>
        <taxon>Hypsibiidae</taxon>
        <taxon>Hypsibius</taxon>
    </lineage>
</organism>
<keyword evidence="2" id="KW-0963">Cytoplasm</keyword>
<dbReference type="PANTHER" id="PTHR45622:SF76">
    <property type="entry name" value="HECT AND RLD DOMAIN CONTAINING E3 UBIQUITIN LIGASE 4, ISOFORM C"/>
    <property type="match status" value="1"/>
</dbReference>
<proteinExistence type="predicted"/>
<feature type="repeat" description="RCC1" evidence="7">
    <location>
        <begin position="119"/>
        <end position="171"/>
    </location>
</feature>
<dbReference type="SUPFAM" id="SSF56204">
    <property type="entry name" value="Hect, E3 ligase catalytic domain"/>
    <property type="match status" value="1"/>
</dbReference>
<feature type="domain" description="HECT" evidence="8">
    <location>
        <begin position="749"/>
        <end position="1078"/>
    </location>
</feature>
<feature type="active site" description="Glycyl thioester intermediate" evidence="6">
    <location>
        <position position="1046"/>
    </location>
</feature>
<dbReference type="InterPro" id="IPR035983">
    <property type="entry name" value="Hect_E3_ubiquitin_ligase"/>
</dbReference>
<name>A0A1W0X501_HYPEX</name>
<dbReference type="Pfam" id="PF25390">
    <property type="entry name" value="WD40_RLD"/>
    <property type="match status" value="1"/>
</dbReference>
<dbReference type="FunFam" id="3.30.2410.10:FF:000003">
    <property type="entry name" value="probable E3 ubiquitin-protein ligase HERC4 isoform X1"/>
    <property type="match status" value="1"/>
</dbReference>
<dbReference type="GO" id="GO:0004842">
    <property type="term" value="F:ubiquitin-protein transferase activity"/>
    <property type="evidence" value="ECO:0007669"/>
    <property type="project" value="InterPro"/>
</dbReference>
<dbReference type="InterPro" id="IPR000408">
    <property type="entry name" value="Reg_chr_condens"/>
</dbReference>
<dbReference type="InterPro" id="IPR009091">
    <property type="entry name" value="RCC1/BLIP-II"/>
</dbReference>
<evidence type="ECO:0000256" key="4">
    <source>
        <dbReference type="ARBA" id="ARBA00022737"/>
    </source>
</evidence>
<dbReference type="InterPro" id="IPR051709">
    <property type="entry name" value="Ub-ligase/GTPase-reg"/>
</dbReference>
<reference evidence="10" key="1">
    <citation type="submission" date="2017-01" db="EMBL/GenBank/DDBJ databases">
        <title>Comparative genomics of anhydrobiosis in the tardigrade Hypsibius dujardini.</title>
        <authorList>
            <person name="Yoshida Y."/>
            <person name="Koutsovoulos G."/>
            <person name="Laetsch D."/>
            <person name="Stevens L."/>
            <person name="Kumar S."/>
            <person name="Horikawa D."/>
            <person name="Ishino K."/>
            <person name="Komine S."/>
            <person name="Tomita M."/>
            <person name="Blaxter M."/>
            <person name="Arakawa K."/>
        </authorList>
    </citation>
    <scope>NUCLEOTIDE SEQUENCE [LARGE SCALE GENOMIC DNA]</scope>
    <source>
        <strain evidence="10">Z151</strain>
    </source>
</reference>
<comment type="caution">
    <text evidence="9">The sequence shown here is derived from an EMBL/GenBank/DDBJ whole genome shotgun (WGS) entry which is preliminary data.</text>
</comment>
<dbReference type="PANTHER" id="PTHR45622">
    <property type="entry name" value="UBIQUITIN-PROTEIN LIGASE E3A-RELATED"/>
    <property type="match status" value="1"/>
</dbReference>
<dbReference type="FunFam" id="3.30.2160.10:FF:000004">
    <property type="entry name" value="probable E3 ubiquitin-protein ligase HERC4 isoform X1"/>
    <property type="match status" value="1"/>
</dbReference>
<evidence type="ECO:0000259" key="8">
    <source>
        <dbReference type="PROSITE" id="PS50237"/>
    </source>
</evidence>